<dbReference type="EMBL" id="JARJCN010000018">
    <property type="protein sequence ID" value="KAJ7092302.1"/>
    <property type="molecule type" value="Genomic_DNA"/>
</dbReference>
<dbReference type="Gene3D" id="3.10.20.90">
    <property type="entry name" value="Phosphatidylinositol 3-kinase Catalytic Subunit, Chain A, domain 1"/>
    <property type="match status" value="1"/>
</dbReference>
<dbReference type="SUPFAM" id="SSF54236">
    <property type="entry name" value="Ubiquitin-like"/>
    <property type="match status" value="1"/>
</dbReference>
<proteinExistence type="predicted"/>
<keyword evidence="3" id="KW-1185">Reference proteome</keyword>
<evidence type="ECO:0000313" key="2">
    <source>
        <dbReference type="EMBL" id="KAJ7092302.1"/>
    </source>
</evidence>
<name>A0AAD6U9C8_9AGAR</name>
<organism evidence="2 3">
    <name type="scientific">Mycena belliarum</name>
    <dbReference type="NCBI Taxonomy" id="1033014"/>
    <lineage>
        <taxon>Eukaryota</taxon>
        <taxon>Fungi</taxon>
        <taxon>Dikarya</taxon>
        <taxon>Basidiomycota</taxon>
        <taxon>Agaricomycotina</taxon>
        <taxon>Agaricomycetes</taxon>
        <taxon>Agaricomycetidae</taxon>
        <taxon>Agaricales</taxon>
        <taxon>Marasmiineae</taxon>
        <taxon>Mycenaceae</taxon>
        <taxon>Mycena</taxon>
    </lineage>
</organism>
<dbReference type="InterPro" id="IPR029071">
    <property type="entry name" value="Ubiquitin-like_domsf"/>
</dbReference>
<reference evidence="2" key="1">
    <citation type="submission" date="2023-03" db="EMBL/GenBank/DDBJ databases">
        <title>Massive genome expansion in bonnet fungi (Mycena s.s.) driven by repeated elements and novel gene families across ecological guilds.</title>
        <authorList>
            <consortium name="Lawrence Berkeley National Laboratory"/>
            <person name="Harder C.B."/>
            <person name="Miyauchi S."/>
            <person name="Viragh M."/>
            <person name="Kuo A."/>
            <person name="Thoen E."/>
            <person name="Andreopoulos B."/>
            <person name="Lu D."/>
            <person name="Skrede I."/>
            <person name="Drula E."/>
            <person name="Henrissat B."/>
            <person name="Morin E."/>
            <person name="Kohler A."/>
            <person name="Barry K."/>
            <person name="LaButti K."/>
            <person name="Morin E."/>
            <person name="Salamov A."/>
            <person name="Lipzen A."/>
            <person name="Mereny Z."/>
            <person name="Hegedus B."/>
            <person name="Baldrian P."/>
            <person name="Stursova M."/>
            <person name="Weitz H."/>
            <person name="Taylor A."/>
            <person name="Grigoriev I.V."/>
            <person name="Nagy L.G."/>
            <person name="Martin F."/>
            <person name="Kauserud H."/>
        </authorList>
    </citation>
    <scope>NUCLEOTIDE SEQUENCE</scope>
    <source>
        <strain evidence="2">CBHHK173m</strain>
    </source>
</reference>
<protein>
    <recommendedName>
        <fullName evidence="1">Ubiquitin-like domain-containing protein</fullName>
    </recommendedName>
</protein>
<accession>A0AAD6U9C8</accession>
<gene>
    <name evidence="2" type="ORF">B0H15DRAFT_833419</name>
</gene>
<dbReference type="CDD" id="cd01763">
    <property type="entry name" value="Ubl_SUMO_like"/>
    <property type="match status" value="1"/>
</dbReference>
<sequence length="435" mass="47743">MPKVKPTTVTRSSKQTLFVLTDGKKRVLIPRPKTHKAAMDAVQVHFPQTGHNTSKLQTDQLEICDGEMTDITPESWETVIELVSSVFVARAHECHAPTSIGDTLVDSWAMDDRGTAISLKFQLEQASVTVRMKTDTKIVRALPAIARRFGIEEEDCKMLYKGTRVHGDHTPLSLELEDGDIVPIYRDQVGGKPVIYVFSPEAINASLILTLTPEWSLSAVYPVVPQKSLPSGVGERIQWDVRTHADGSLTEMNTGLDVAYLFWEAHTNLDVPISPPISPITTQAAASQTFSPLACTLTPTDSVLLAVGDITPYLDKILIALGLHTEARTSFITYWLPSFLKHTHVALRFVPQAAYERAAALEITPAPAIVTRVFMLFRGIADEERGLWSDAKPAADDVNRWAGVVGVDIDRALDVSLFRVLEWGGMEVLGAPVSA</sequence>
<evidence type="ECO:0000313" key="3">
    <source>
        <dbReference type="Proteomes" id="UP001222325"/>
    </source>
</evidence>
<dbReference type="AlphaFoldDB" id="A0AAD6U9C8"/>
<dbReference type="PROSITE" id="PS50053">
    <property type="entry name" value="UBIQUITIN_2"/>
    <property type="match status" value="1"/>
</dbReference>
<feature type="domain" description="Ubiquitin-like" evidence="1">
    <location>
        <begin position="115"/>
        <end position="191"/>
    </location>
</feature>
<evidence type="ECO:0000259" key="1">
    <source>
        <dbReference type="PROSITE" id="PS50053"/>
    </source>
</evidence>
<comment type="caution">
    <text evidence="2">The sequence shown here is derived from an EMBL/GenBank/DDBJ whole genome shotgun (WGS) entry which is preliminary data.</text>
</comment>
<dbReference type="InterPro" id="IPR000626">
    <property type="entry name" value="Ubiquitin-like_dom"/>
</dbReference>
<dbReference type="Proteomes" id="UP001222325">
    <property type="component" value="Unassembled WGS sequence"/>
</dbReference>